<proteinExistence type="predicted"/>
<dbReference type="PANTHER" id="PTHR30590">
    <property type="entry name" value="INNER MEMBRANE PROTEIN"/>
    <property type="match status" value="1"/>
</dbReference>
<evidence type="ECO:0000259" key="2">
    <source>
        <dbReference type="Pfam" id="PF04235"/>
    </source>
</evidence>
<dbReference type="Proteomes" id="UP001596540">
    <property type="component" value="Unassembled WGS sequence"/>
</dbReference>
<dbReference type="InterPro" id="IPR007349">
    <property type="entry name" value="DUF418"/>
</dbReference>
<dbReference type="InterPro" id="IPR052529">
    <property type="entry name" value="Bact_Transport_Assoc"/>
</dbReference>
<feature type="transmembrane region" description="Helical" evidence="1">
    <location>
        <begin position="205"/>
        <end position="226"/>
    </location>
</feature>
<feature type="transmembrane region" description="Helical" evidence="1">
    <location>
        <begin position="288"/>
        <end position="306"/>
    </location>
</feature>
<organism evidence="3 4">
    <name type="scientific">Marinactinospora rubrisoli</name>
    <dbReference type="NCBI Taxonomy" id="2715399"/>
    <lineage>
        <taxon>Bacteria</taxon>
        <taxon>Bacillati</taxon>
        <taxon>Actinomycetota</taxon>
        <taxon>Actinomycetes</taxon>
        <taxon>Streptosporangiales</taxon>
        <taxon>Nocardiopsidaceae</taxon>
        <taxon>Marinactinospora</taxon>
    </lineage>
</organism>
<sequence>MSTSSTAADPVAGSAGAPRRSLAPDLARGLMLLVIAVVHAHMYVNATAYLPAGYPTEGGPLDRLAAGALTLLADGRGYPMFAALFGYGLARILVREEARGRGWPAVRRLLRRRAWWLLVFGACHGVLLFGGDILGPYGLLSLLFVSALRLSDRSLLRLAVCCAVVLPVLYNAVYVGLVTATGAGASSAQGSGDYLADMLLRVGSWPFTTVLFAIGGAAPLLVGMWAGRRGLLDHPERHRTLLRRTAAVGLGAAVAGGLPLALVNALVWDDASTVAMTVASVLHTVSGYLGGFGYAALVGLLAARLADRRGPVVTALAGCGQRSMTCYLLQSVAWLVLFAPFALGLAGHIGVASSLLVGAAVWLTGIAVAELLRHANRRGPAEALIRRLTYGRRSATPTPTG</sequence>
<keyword evidence="1" id="KW-0812">Transmembrane</keyword>
<keyword evidence="1" id="KW-0472">Membrane</keyword>
<keyword evidence="1" id="KW-1133">Transmembrane helix</keyword>
<protein>
    <submittedName>
        <fullName evidence="3">DUF418 domain-containing protein</fullName>
    </submittedName>
</protein>
<name>A0ABW2K9C1_9ACTN</name>
<dbReference type="RefSeq" id="WP_379868396.1">
    <property type="nucleotide sequence ID" value="NZ_JBHTBH010000001.1"/>
</dbReference>
<feature type="transmembrane region" description="Helical" evidence="1">
    <location>
        <begin position="136"/>
        <end position="151"/>
    </location>
</feature>
<reference evidence="4" key="1">
    <citation type="journal article" date="2019" name="Int. J. Syst. Evol. Microbiol.">
        <title>The Global Catalogue of Microorganisms (GCM) 10K type strain sequencing project: providing services to taxonomists for standard genome sequencing and annotation.</title>
        <authorList>
            <consortium name="The Broad Institute Genomics Platform"/>
            <consortium name="The Broad Institute Genome Sequencing Center for Infectious Disease"/>
            <person name="Wu L."/>
            <person name="Ma J."/>
        </authorList>
    </citation>
    <scope>NUCLEOTIDE SEQUENCE [LARGE SCALE GENOMIC DNA]</scope>
    <source>
        <strain evidence="4">CGMCC 4.7382</strain>
    </source>
</reference>
<gene>
    <name evidence="3" type="ORF">ACFQRF_02430</name>
</gene>
<feature type="transmembrane region" description="Helical" evidence="1">
    <location>
        <begin position="327"/>
        <end position="346"/>
    </location>
</feature>
<feature type="transmembrane region" description="Helical" evidence="1">
    <location>
        <begin position="247"/>
        <end position="268"/>
    </location>
</feature>
<feature type="transmembrane region" description="Helical" evidence="1">
    <location>
        <begin position="114"/>
        <end position="130"/>
    </location>
</feature>
<feature type="transmembrane region" description="Helical" evidence="1">
    <location>
        <begin position="77"/>
        <end position="94"/>
    </location>
</feature>
<feature type="transmembrane region" description="Helical" evidence="1">
    <location>
        <begin position="29"/>
        <end position="50"/>
    </location>
</feature>
<evidence type="ECO:0000313" key="4">
    <source>
        <dbReference type="Proteomes" id="UP001596540"/>
    </source>
</evidence>
<dbReference type="EMBL" id="JBHTBH010000001">
    <property type="protein sequence ID" value="MFC7326587.1"/>
    <property type="molecule type" value="Genomic_DNA"/>
</dbReference>
<dbReference type="Pfam" id="PF04235">
    <property type="entry name" value="DUF418"/>
    <property type="match status" value="1"/>
</dbReference>
<feature type="transmembrane region" description="Helical" evidence="1">
    <location>
        <begin position="352"/>
        <end position="372"/>
    </location>
</feature>
<evidence type="ECO:0000256" key="1">
    <source>
        <dbReference type="SAM" id="Phobius"/>
    </source>
</evidence>
<accession>A0ABW2K9C1</accession>
<comment type="caution">
    <text evidence="3">The sequence shown here is derived from an EMBL/GenBank/DDBJ whole genome shotgun (WGS) entry which is preliminary data.</text>
</comment>
<feature type="transmembrane region" description="Helical" evidence="1">
    <location>
        <begin position="158"/>
        <end position="185"/>
    </location>
</feature>
<keyword evidence="4" id="KW-1185">Reference proteome</keyword>
<feature type="domain" description="DUF418" evidence="2">
    <location>
        <begin position="226"/>
        <end position="391"/>
    </location>
</feature>
<evidence type="ECO:0000313" key="3">
    <source>
        <dbReference type="EMBL" id="MFC7326587.1"/>
    </source>
</evidence>
<dbReference type="PANTHER" id="PTHR30590:SF2">
    <property type="entry name" value="INNER MEMBRANE PROTEIN"/>
    <property type="match status" value="1"/>
</dbReference>